<proteinExistence type="predicted"/>
<reference evidence="1" key="1">
    <citation type="submission" date="2018-06" db="EMBL/GenBank/DDBJ databases">
        <authorList>
            <person name="Zhirakovskaya E."/>
        </authorList>
    </citation>
    <scope>NUCLEOTIDE SEQUENCE</scope>
</reference>
<organism evidence="1">
    <name type="scientific">hydrothermal vent metagenome</name>
    <dbReference type="NCBI Taxonomy" id="652676"/>
    <lineage>
        <taxon>unclassified sequences</taxon>
        <taxon>metagenomes</taxon>
        <taxon>ecological metagenomes</taxon>
    </lineage>
</organism>
<name>A0A3B1DC94_9ZZZZ</name>
<evidence type="ECO:0000313" key="1">
    <source>
        <dbReference type="EMBL" id="VAX33618.1"/>
    </source>
</evidence>
<accession>A0A3B1DC94</accession>
<dbReference type="AlphaFoldDB" id="A0A3B1DC94"/>
<gene>
    <name evidence="1" type="ORF">MNBD_NITROSPIRAE01-2035</name>
</gene>
<dbReference type="EMBL" id="UOGF01000116">
    <property type="protein sequence ID" value="VAX33618.1"/>
    <property type="molecule type" value="Genomic_DNA"/>
</dbReference>
<protein>
    <submittedName>
        <fullName evidence="1">Uncharacterized protein</fullName>
    </submittedName>
</protein>
<sequence length="322" mass="32032">MRIHKLVLPIFLGSVLLSGTAYSQQIETNTSATTQGSTQFGFLPNGADLGVFMQTTVAPTCTTVSTNVQSCGSDGGTAVGDNDNFVRVDQMPGSFTDSPIPGDVSTLPNFACGPAVSHVDCLSLLNTIGSGSPNVGGSQTAPRVFGGIPGTSLDGRDFLGNVGSSIVIGDGGATAGMPDGFISTSITRAAFGAVRVGIDQGIDHTIDLGGGSLMTVSTTTNGSVLSFNAQRDTVPNGSCFAIGTCLTTTLDINQGPADGFGALTLSSSAGFIGSPLSGNPQSPGAGAFVTPGLNTGIAPAVGDFDDAFGVAPCAPNTCFGFP</sequence>